<feature type="non-terminal residue" evidence="2">
    <location>
        <position position="1"/>
    </location>
</feature>
<sequence length="282" mass="30061">VWEASSTACDSDTLCDPAVLVSPSNAEPHIRNRRLSPGSGNCGGGGGGGCISGSTQPPRQLSPEGDPPSPGHAHALIVRRDKERRGQPHKGRSLRREGQRAAGRPQKAVQKEKWVEDSLSLLRPPPAFPVQDSPAKLQPAVSYASKVKAGPAGGALDEDRPAIGMLLQNQWGLSFISEARPAPEGCGPRPPADALPPTDPAHPADPQHQAALTVQLPGDTAGPAAQLTLAEAQKGNGELLLSCRHLVEALNYHSREWNIACNRQKRDPRRVLWYKDAQEQPA</sequence>
<feature type="compositionally biased region" description="Pro residues" evidence="1">
    <location>
        <begin position="188"/>
        <end position="200"/>
    </location>
</feature>
<evidence type="ECO:0000313" key="2">
    <source>
        <dbReference type="EMBL" id="CAG5926872.1"/>
    </source>
</evidence>
<organism evidence="2 3">
    <name type="scientific">Menidia menidia</name>
    <name type="common">Atlantic silverside</name>
    <dbReference type="NCBI Taxonomy" id="238744"/>
    <lineage>
        <taxon>Eukaryota</taxon>
        <taxon>Metazoa</taxon>
        <taxon>Chordata</taxon>
        <taxon>Craniata</taxon>
        <taxon>Vertebrata</taxon>
        <taxon>Euteleostomi</taxon>
        <taxon>Actinopterygii</taxon>
        <taxon>Neopterygii</taxon>
        <taxon>Teleostei</taxon>
        <taxon>Neoteleostei</taxon>
        <taxon>Acanthomorphata</taxon>
        <taxon>Ovalentaria</taxon>
        <taxon>Atherinomorphae</taxon>
        <taxon>Atheriniformes</taxon>
        <taxon>Atherinopsidae</taxon>
        <taxon>Menidiinae</taxon>
        <taxon>Menidia</taxon>
    </lineage>
</organism>
<feature type="region of interest" description="Disordered" evidence="1">
    <location>
        <begin position="25"/>
        <end position="113"/>
    </location>
</feature>
<dbReference type="PANTHER" id="PTHR28333">
    <property type="entry name" value="NUCLEAR FRAGILE X MENTAL RETARDATION-INTERACTING PROTEIN 2"/>
    <property type="match status" value="1"/>
</dbReference>
<proteinExistence type="predicted"/>
<keyword evidence="3" id="KW-1185">Reference proteome</keyword>
<name>A0A8S4B5N2_9TELE</name>
<comment type="caution">
    <text evidence="2">The sequence shown here is derived from an EMBL/GenBank/DDBJ whole genome shotgun (WGS) entry which is preliminary data.</text>
</comment>
<evidence type="ECO:0000256" key="1">
    <source>
        <dbReference type="SAM" id="MobiDB-lite"/>
    </source>
</evidence>
<dbReference type="Proteomes" id="UP000677803">
    <property type="component" value="Unassembled WGS sequence"/>
</dbReference>
<dbReference type="Pfam" id="PF15293">
    <property type="entry name" value="NUFIP2"/>
    <property type="match status" value="1"/>
</dbReference>
<dbReference type="EMBL" id="CAJRST010011113">
    <property type="protein sequence ID" value="CAG5926872.1"/>
    <property type="molecule type" value="Genomic_DNA"/>
</dbReference>
<dbReference type="GO" id="GO:0005654">
    <property type="term" value="C:nucleoplasm"/>
    <property type="evidence" value="ECO:0007669"/>
    <property type="project" value="TreeGrafter"/>
</dbReference>
<accession>A0A8S4B5N2</accession>
<gene>
    <name evidence="2" type="ORF">MMEN_LOCUS11076</name>
</gene>
<evidence type="ECO:0000313" key="3">
    <source>
        <dbReference type="Proteomes" id="UP000677803"/>
    </source>
</evidence>
<dbReference type="GO" id="GO:0010494">
    <property type="term" value="C:cytoplasmic stress granule"/>
    <property type="evidence" value="ECO:0007669"/>
    <property type="project" value="TreeGrafter"/>
</dbReference>
<feature type="compositionally biased region" description="Gly residues" evidence="1">
    <location>
        <begin position="40"/>
        <end position="51"/>
    </location>
</feature>
<dbReference type="AlphaFoldDB" id="A0A8S4B5N2"/>
<dbReference type="OrthoDB" id="8836013at2759"/>
<dbReference type="PANTHER" id="PTHR28333:SF1">
    <property type="entry name" value="SI:CH211-214J24.10"/>
    <property type="match status" value="1"/>
</dbReference>
<feature type="region of interest" description="Disordered" evidence="1">
    <location>
        <begin position="182"/>
        <end position="207"/>
    </location>
</feature>
<dbReference type="InterPro" id="IPR032747">
    <property type="entry name" value="NUFIP2"/>
</dbReference>
<dbReference type="GO" id="GO:0003723">
    <property type="term" value="F:RNA binding"/>
    <property type="evidence" value="ECO:0007669"/>
    <property type="project" value="InterPro"/>
</dbReference>
<protein>
    <submittedName>
        <fullName evidence="2">(Atlantic silverside) hypothetical protein</fullName>
    </submittedName>
</protein>
<reference evidence="2" key="1">
    <citation type="submission" date="2021-05" db="EMBL/GenBank/DDBJ databases">
        <authorList>
            <person name="Tigano A."/>
        </authorList>
    </citation>
    <scope>NUCLEOTIDE SEQUENCE</scope>
</reference>